<proteinExistence type="predicted"/>
<dbReference type="InterPro" id="IPR045312">
    <property type="entry name" value="PCBER-like"/>
</dbReference>
<feature type="domain" description="NmrA-like" evidence="3">
    <location>
        <begin position="6"/>
        <end position="279"/>
    </location>
</feature>
<protein>
    <recommendedName>
        <fullName evidence="3">NmrA-like domain-containing protein</fullName>
    </recommendedName>
</protein>
<dbReference type="Pfam" id="PF05368">
    <property type="entry name" value="NmrA"/>
    <property type="match status" value="1"/>
</dbReference>
<dbReference type="InterPro" id="IPR051609">
    <property type="entry name" value="NmrA/Isoflavone_reductase-like"/>
</dbReference>
<gene>
    <name evidence="4" type="ORF">THAR02_08795</name>
</gene>
<dbReference type="SUPFAM" id="SSF51735">
    <property type="entry name" value="NAD(P)-binding Rossmann-fold domains"/>
    <property type="match status" value="1"/>
</dbReference>
<organism evidence="4 5">
    <name type="scientific">Trichoderma harzianum</name>
    <name type="common">Hypocrea lixii</name>
    <dbReference type="NCBI Taxonomy" id="5544"/>
    <lineage>
        <taxon>Eukaryota</taxon>
        <taxon>Fungi</taxon>
        <taxon>Dikarya</taxon>
        <taxon>Ascomycota</taxon>
        <taxon>Pezizomycotina</taxon>
        <taxon>Sordariomycetes</taxon>
        <taxon>Hypocreomycetidae</taxon>
        <taxon>Hypocreales</taxon>
        <taxon>Hypocreaceae</taxon>
        <taxon>Trichoderma</taxon>
    </lineage>
</organism>
<dbReference type="OMA" id="MGFDIKN"/>
<dbReference type="PANTHER" id="PTHR47706:SF9">
    <property type="entry name" value="NMRA-LIKE DOMAIN-CONTAINING PROTEIN-RELATED"/>
    <property type="match status" value="1"/>
</dbReference>
<evidence type="ECO:0000313" key="5">
    <source>
        <dbReference type="Proteomes" id="UP000034112"/>
    </source>
</evidence>
<dbReference type="Proteomes" id="UP000034112">
    <property type="component" value="Unassembled WGS sequence"/>
</dbReference>
<dbReference type="PANTHER" id="PTHR47706">
    <property type="entry name" value="NMRA-LIKE FAMILY PROTEIN"/>
    <property type="match status" value="1"/>
</dbReference>
<keyword evidence="1" id="KW-0521">NADP</keyword>
<dbReference type="EMBL" id="JOKZ01000356">
    <property type="protein sequence ID" value="KKO99094.1"/>
    <property type="molecule type" value="Genomic_DNA"/>
</dbReference>
<dbReference type="InterPro" id="IPR008030">
    <property type="entry name" value="NmrA-like"/>
</dbReference>
<dbReference type="CDD" id="cd05259">
    <property type="entry name" value="PCBER_SDR_a"/>
    <property type="match status" value="1"/>
</dbReference>
<evidence type="ECO:0000256" key="1">
    <source>
        <dbReference type="ARBA" id="ARBA00022857"/>
    </source>
</evidence>
<dbReference type="GO" id="GO:0016491">
    <property type="term" value="F:oxidoreductase activity"/>
    <property type="evidence" value="ECO:0007669"/>
    <property type="project" value="UniProtKB-KW"/>
</dbReference>
<sequence>MASFRNIVVLGGTGQVGRPIVKALIDAGFNVTVVTRSLGSNLKEINGANSATSDYTHESLVKVFTGQEAVVSAVAAGPPIAAQKVMVDAAIRAGVRRFIPSEYGSSSIDQPLEDFKKLMAPKTELIGYLREKSQLHPQFSWTCLSGGALLDMVCNRYGTQCRCAATNVDDNQGILNGVWGFSVSDRTTTIFDTGEARFDSTIIPAMVQSVVSVLQRPADSANKYLQVRSFTVSQSEILAALEDITQSKWSVSYVDAESLRQEGWKLLAGGNPKQGIESIVRGALFQGQKDISVSQDALVNKQLGLETTNLRDYLESMVKN</sequence>
<comment type="caution">
    <text evidence="4">The sequence shown here is derived from an EMBL/GenBank/DDBJ whole genome shotgun (WGS) entry which is preliminary data.</text>
</comment>
<name>A0A0F9X376_TRIHA</name>
<accession>A0A0F9X376</accession>
<evidence type="ECO:0000313" key="4">
    <source>
        <dbReference type="EMBL" id="KKO99094.1"/>
    </source>
</evidence>
<dbReference type="Gene3D" id="3.40.50.720">
    <property type="entry name" value="NAD(P)-binding Rossmann-like Domain"/>
    <property type="match status" value="1"/>
</dbReference>
<keyword evidence="2" id="KW-0560">Oxidoreductase</keyword>
<evidence type="ECO:0000259" key="3">
    <source>
        <dbReference type="Pfam" id="PF05368"/>
    </source>
</evidence>
<dbReference type="InterPro" id="IPR036291">
    <property type="entry name" value="NAD(P)-bd_dom_sf"/>
</dbReference>
<dbReference type="AlphaFoldDB" id="A0A0F9X376"/>
<reference evidence="5" key="1">
    <citation type="journal article" date="2015" name="Genome Announc.">
        <title>Draft whole-genome sequence of the biocontrol agent Trichoderma harzianum T6776.</title>
        <authorList>
            <person name="Baroncelli R."/>
            <person name="Piaggeschi G."/>
            <person name="Fiorini L."/>
            <person name="Bertolini E."/>
            <person name="Zapparata A."/>
            <person name="Pe M.E."/>
            <person name="Sarrocco S."/>
            <person name="Vannacci G."/>
        </authorList>
    </citation>
    <scope>NUCLEOTIDE SEQUENCE [LARGE SCALE GENOMIC DNA]</scope>
    <source>
        <strain evidence="5">T6776</strain>
    </source>
</reference>
<dbReference type="OrthoDB" id="9984533at2759"/>
<evidence type="ECO:0000256" key="2">
    <source>
        <dbReference type="ARBA" id="ARBA00023002"/>
    </source>
</evidence>